<evidence type="ECO:0000313" key="2">
    <source>
        <dbReference type="Proteomes" id="UP000294563"/>
    </source>
</evidence>
<protein>
    <submittedName>
        <fullName evidence="1">Uncharacterized protein</fullName>
    </submittedName>
</protein>
<gene>
    <name evidence="1" type="ORF">BDE40_1871</name>
</gene>
<dbReference type="EMBL" id="SOBH01000002">
    <property type="protein sequence ID" value="TDT75145.1"/>
    <property type="molecule type" value="Genomic_DNA"/>
</dbReference>
<dbReference type="OrthoDB" id="7822386at2"/>
<evidence type="ECO:0000313" key="1">
    <source>
        <dbReference type="EMBL" id="TDT75145.1"/>
    </source>
</evidence>
<name>A0A4V6Q3A0_9RHOB</name>
<comment type="caution">
    <text evidence="1">The sequence shown here is derived from an EMBL/GenBank/DDBJ whole genome shotgun (WGS) entry which is preliminary data.</text>
</comment>
<dbReference type="RefSeq" id="WP_134014273.1">
    <property type="nucleotide sequence ID" value="NZ_SOBH01000002.1"/>
</dbReference>
<organism evidence="1 2">
    <name type="scientific">Litoreibacter halocynthiae</name>
    <dbReference type="NCBI Taxonomy" id="1242689"/>
    <lineage>
        <taxon>Bacteria</taxon>
        <taxon>Pseudomonadati</taxon>
        <taxon>Pseudomonadota</taxon>
        <taxon>Alphaproteobacteria</taxon>
        <taxon>Rhodobacterales</taxon>
        <taxon>Roseobacteraceae</taxon>
        <taxon>Litoreibacter</taxon>
    </lineage>
</organism>
<accession>A0A4V6Q3A0</accession>
<proteinExistence type="predicted"/>
<dbReference type="AlphaFoldDB" id="A0A4V6Q3A0"/>
<reference evidence="1 2" key="1">
    <citation type="submission" date="2019-03" db="EMBL/GenBank/DDBJ databases">
        <title>Genomic Encyclopedia of Archaeal and Bacterial Type Strains, Phase II (KMG-II): from individual species to whole genera.</title>
        <authorList>
            <person name="Goeker M."/>
        </authorList>
    </citation>
    <scope>NUCLEOTIDE SEQUENCE [LARGE SCALE GENOMIC DNA]</scope>
    <source>
        <strain evidence="1 2">DSM 29467</strain>
    </source>
</reference>
<dbReference type="Proteomes" id="UP000294563">
    <property type="component" value="Unassembled WGS sequence"/>
</dbReference>
<sequence length="248" mass="28106">MSFVISAPSVADLRFDNLYKRILAYLMELDSARFRALGDDNCRAFVRKGIAFCDTRNLGFVEHIEYVHFLMYFIGTDFDRDPRYSALTRALSDQSHVANERIETAHRLFRPVAERFIGVGLAQAHVALSRFNEAMEHTIDDQLTPRLVFDAFYAAYDFTPTERDRFPEAALVDAAVQGAQALGIETALGRSVCLSLALWLGTGFANDPLFPWVRDVTAQAPNNANERARSLKAYAQKRMIKMRPKEET</sequence>
<keyword evidence="2" id="KW-1185">Reference proteome</keyword>